<keyword evidence="4" id="KW-0732">Signal</keyword>
<keyword evidence="3" id="KW-1133">Transmembrane helix</keyword>
<reference evidence="5" key="1">
    <citation type="submission" date="2020-03" db="EMBL/GenBank/DDBJ databases">
        <title>A transcriptome and proteome of the tick Rhipicephalus microplus shaped by the genetic composition of its hosts and developmental stage.</title>
        <authorList>
            <person name="Garcia G.R."/>
            <person name="Ribeiro J.M.C."/>
            <person name="Maruyama S.R."/>
            <person name="Gardinasse L.G."/>
            <person name="Nelson K."/>
            <person name="Ferreira B.R."/>
            <person name="Andrade T.G."/>
            <person name="Santos I.K.F.M."/>
        </authorList>
    </citation>
    <scope>NUCLEOTIDE SEQUENCE</scope>
    <source>
        <strain evidence="5">NSGR</strain>
        <tissue evidence="5">Salivary glands</tissue>
    </source>
</reference>
<sequence>MQLGSKRRMWYRAWWLMWCLLALVAFAGLVWGEAVGGDGPAPAKHRSDDSGEGVDDEKSKLQAPVTEVHLPALPSTSTDDDEVKERPPSRQAAEMPESGSARKRFEPKLVGETVQSLSEETSEEQIRKSERKDGEMTPTAEDVAAKQKAAEGLEDDHTVPPAKGDAEPDAAAAEAPSGKTAGASKTLPEPVPKELSEEEKRAISLYEAAKALLNSTDSDRKKAYELLEEAADLGHTASQESIGEAYLFGDGVPQNVTKAQLYFEALASKGSPTGQTYLGFVYAIGLGVNSSQAKALVYYTFGALGGNPFAQMALGYRYWYGNSVLTSCEAALTYYRKVAKVVEQDVNKGGSTLIQRIRLLDEAENPGSSTGLIDDDLIQYYQFLADKGDVQAQVGLGQLHYQGGRGVEQDHSRALSYFTQAANTGNANAMAFLGKMFLEGSSVVTQNNETAFKYFSMAAEKGNAVGQSGLGLMYLHGKGVEKDYQKAFKYFTLAANQGWVDGQLQLGNMYYNGLGVLRDFKMAIKFYTLASQSGHVLAFYNLAQMHATGTGTMRSCSTAAELFKNVAERGRWSEKLMQAYSDYRDGRVDIALVKYAFLAELGYEVAQSNAAFILDRGESKHFQKNETFAWALLFWNRAATQGYSVARVKLGDYHYYGYGTNIDYETAATHYRMASEQQHNAQAMFNLGYMHEQGLGLKKDIHLAKRYYDMAAETSADAQLPVALALVKLALLYGFAYLQEQQLDKLLPKMSPSDVLGPDWDLYVMTVMALLLAVLVYFRRA</sequence>
<feature type="signal peptide" evidence="4">
    <location>
        <begin position="1"/>
        <end position="32"/>
    </location>
</feature>
<comment type="similarity">
    <text evidence="1">Belongs to the sel-1 family.</text>
</comment>
<keyword evidence="3" id="KW-0812">Transmembrane</keyword>
<dbReference type="InterPro" id="IPR006597">
    <property type="entry name" value="Sel1-like"/>
</dbReference>
<dbReference type="SUPFAM" id="SSF81901">
    <property type="entry name" value="HCP-like"/>
    <property type="match status" value="3"/>
</dbReference>
<feature type="compositionally biased region" description="Low complexity" evidence="2">
    <location>
        <begin position="169"/>
        <end position="179"/>
    </location>
</feature>
<evidence type="ECO:0000256" key="2">
    <source>
        <dbReference type="SAM" id="MobiDB-lite"/>
    </source>
</evidence>
<keyword evidence="3" id="KW-0472">Membrane</keyword>
<evidence type="ECO:0000256" key="3">
    <source>
        <dbReference type="SAM" id="Phobius"/>
    </source>
</evidence>
<dbReference type="VEuPathDB" id="VectorBase:LOC119164511"/>
<feature type="compositionally biased region" description="Basic and acidic residues" evidence="2">
    <location>
        <begin position="124"/>
        <end position="135"/>
    </location>
</feature>
<protein>
    <submittedName>
        <fullName evidence="5">Putative extracellular protein sel-1</fullName>
    </submittedName>
</protein>
<name>A0A6G4ZV46_RHIMP</name>
<accession>A0A6G4ZV46</accession>
<dbReference type="AlphaFoldDB" id="A0A6G4ZV46"/>
<dbReference type="OrthoDB" id="27934at2759"/>
<organism evidence="5">
    <name type="scientific">Rhipicephalus microplus</name>
    <name type="common">Cattle tick</name>
    <name type="synonym">Boophilus microplus</name>
    <dbReference type="NCBI Taxonomy" id="6941"/>
    <lineage>
        <taxon>Eukaryota</taxon>
        <taxon>Metazoa</taxon>
        <taxon>Ecdysozoa</taxon>
        <taxon>Arthropoda</taxon>
        <taxon>Chelicerata</taxon>
        <taxon>Arachnida</taxon>
        <taxon>Acari</taxon>
        <taxon>Parasitiformes</taxon>
        <taxon>Ixodida</taxon>
        <taxon>Ixodoidea</taxon>
        <taxon>Ixodidae</taxon>
        <taxon>Rhipicephalinae</taxon>
        <taxon>Rhipicephalus</taxon>
        <taxon>Boophilus</taxon>
    </lineage>
</organism>
<dbReference type="Pfam" id="PF08238">
    <property type="entry name" value="Sel1"/>
    <property type="match status" value="11"/>
</dbReference>
<dbReference type="GO" id="GO:0005789">
    <property type="term" value="C:endoplasmic reticulum membrane"/>
    <property type="evidence" value="ECO:0007669"/>
    <property type="project" value="TreeGrafter"/>
</dbReference>
<feature type="transmembrane region" description="Helical" evidence="3">
    <location>
        <begin position="760"/>
        <end position="778"/>
    </location>
</feature>
<dbReference type="InterPro" id="IPR011990">
    <property type="entry name" value="TPR-like_helical_dom_sf"/>
</dbReference>
<feature type="region of interest" description="Disordered" evidence="2">
    <location>
        <begin position="38"/>
        <end position="193"/>
    </location>
</feature>
<dbReference type="PANTHER" id="PTHR11102">
    <property type="entry name" value="SEL-1-LIKE PROTEIN"/>
    <property type="match status" value="1"/>
</dbReference>
<evidence type="ECO:0000313" key="5">
    <source>
        <dbReference type="EMBL" id="NIE42611.1"/>
    </source>
</evidence>
<dbReference type="PANTHER" id="PTHR11102:SF147">
    <property type="entry name" value="SEL1L ADAPTOR SUBUNIT OF ERAD E3 UBIQUITIN LIGASE"/>
    <property type="match status" value="1"/>
</dbReference>
<feature type="compositionally biased region" description="Basic and acidic residues" evidence="2">
    <location>
        <begin position="143"/>
        <end position="158"/>
    </location>
</feature>
<dbReference type="GO" id="GO:0036503">
    <property type="term" value="P:ERAD pathway"/>
    <property type="evidence" value="ECO:0007669"/>
    <property type="project" value="TreeGrafter"/>
</dbReference>
<dbReference type="SMART" id="SM00671">
    <property type="entry name" value="SEL1"/>
    <property type="match status" value="11"/>
</dbReference>
<proteinExistence type="inferred from homology"/>
<dbReference type="EMBL" id="GIKN01000338">
    <property type="protein sequence ID" value="NIE42611.1"/>
    <property type="molecule type" value="Transcribed_RNA"/>
</dbReference>
<feature type="chain" id="PRO_5026083307" evidence="4">
    <location>
        <begin position="33"/>
        <end position="781"/>
    </location>
</feature>
<dbReference type="InterPro" id="IPR050767">
    <property type="entry name" value="Sel1_AlgK"/>
</dbReference>
<evidence type="ECO:0000256" key="1">
    <source>
        <dbReference type="ARBA" id="ARBA00038101"/>
    </source>
</evidence>
<dbReference type="Gene3D" id="1.25.40.10">
    <property type="entry name" value="Tetratricopeptide repeat domain"/>
    <property type="match status" value="4"/>
</dbReference>
<evidence type="ECO:0000256" key="4">
    <source>
        <dbReference type="SAM" id="SignalP"/>
    </source>
</evidence>